<accession>A0A1I8N3V7</accession>
<dbReference type="KEGG" id="mde:101894850"/>
<dbReference type="AlphaFoldDB" id="A0A1I8N3V7"/>
<dbReference type="RefSeq" id="XP_005177896.2">
    <property type="nucleotide sequence ID" value="XM_005177839.4"/>
</dbReference>
<organism evidence="1">
    <name type="scientific">Musca domestica</name>
    <name type="common">House fly</name>
    <dbReference type="NCBI Taxonomy" id="7370"/>
    <lineage>
        <taxon>Eukaryota</taxon>
        <taxon>Metazoa</taxon>
        <taxon>Ecdysozoa</taxon>
        <taxon>Arthropoda</taxon>
        <taxon>Hexapoda</taxon>
        <taxon>Insecta</taxon>
        <taxon>Pterygota</taxon>
        <taxon>Neoptera</taxon>
        <taxon>Endopterygota</taxon>
        <taxon>Diptera</taxon>
        <taxon>Brachycera</taxon>
        <taxon>Muscomorpha</taxon>
        <taxon>Muscoidea</taxon>
        <taxon>Muscidae</taxon>
        <taxon>Musca</taxon>
    </lineage>
</organism>
<evidence type="ECO:0008006" key="2">
    <source>
        <dbReference type="Google" id="ProtNLM"/>
    </source>
</evidence>
<dbReference type="VEuPathDB" id="VectorBase:MDOA011262"/>
<dbReference type="VEuPathDB" id="VectorBase:MDOMA2_015812"/>
<gene>
    <name evidence="1" type="primary">101894850</name>
</gene>
<evidence type="ECO:0000313" key="1">
    <source>
        <dbReference type="EnsemblMetazoa" id="MDOA011262-PA"/>
    </source>
</evidence>
<protein>
    <recommendedName>
        <fullName evidence="2">CCHC-type domain-containing protein</fullName>
    </recommendedName>
</protein>
<reference evidence="1" key="1">
    <citation type="submission" date="2020-05" db="UniProtKB">
        <authorList>
            <consortium name="EnsemblMetazoa"/>
        </authorList>
    </citation>
    <scope>IDENTIFICATION</scope>
    <source>
        <strain evidence="1">Aabys</strain>
    </source>
</reference>
<sequence>MIKNKMESKLNLNTIINNILCKYNTLLDCPVKFCGDYGGQKIQQFIEYIESYKKIKSISDEQALGELGYLLTEHAHSWWQRRKSHFTTWSEALTALHNQYGRQRPAFLVYKDIFEHKYEDYAMETEFIDDKYELLTELSDPKQSEKNKFDMIFALLPKEVQTKLEYGSITSVNELRQEILKLKLKESNETNVTTANSSENSNLVNGVHDIEPKEENISCVSQTDTVQKDIDPNECGEVVPATTCIVNDKDPVIKVRRTEDLMPPLVKKESNNEDDTTMAGPQEEFIAINQTSTTHDNVNFQIDIDIMDQINTIIDESEMNCESNHSGHNSPIMSVQESLSPTVGFLLNGETTIHAEVSKKPHPAVSAGGRPTIRKMKLRCTYCRKYNHIAQDCIKRTRHMQLFPEKFLPTSKISGDEIKGNKEISSKSNNDVNVLPLSNETTSTAYSTSNAFTNVPTSLTYTVTSTATMVSPTITTTVAATSIPTVTQNNVSMSQATSHITIMTSNPPTPTASLTTKLIAPINGPCPSKLLAAKLRNSNTPSSRCHQCGTAGFYKSICPNCSPIYNCNQQYK</sequence>
<proteinExistence type="predicted"/>
<dbReference type="OrthoDB" id="425619at2759"/>
<name>A0A1I8N3V7_MUSDO</name>
<dbReference type="EnsemblMetazoa" id="MDOA011262-RA">
    <property type="protein sequence ID" value="MDOA011262-PA"/>
    <property type="gene ID" value="MDOA011262"/>
</dbReference>